<feature type="transmembrane region" description="Helical" evidence="6">
    <location>
        <begin position="58"/>
        <end position="78"/>
    </location>
</feature>
<keyword evidence="2" id="KW-1003">Cell membrane</keyword>
<dbReference type="AlphaFoldDB" id="A0A060HP80"/>
<evidence type="ECO:0000256" key="1">
    <source>
        <dbReference type="ARBA" id="ARBA00004651"/>
    </source>
</evidence>
<keyword evidence="5 6" id="KW-0472">Membrane</keyword>
<dbReference type="Pfam" id="PF13520">
    <property type="entry name" value="AA_permease_2"/>
    <property type="match status" value="1"/>
</dbReference>
<dbReference type="PANTHER" id="PTHR42770:SF11">
    <property type="entry name" value="INNER MEMBRANE TRANSPORT PROTEIN YBAT"/>
    <property type="match status" value="1"/>
</dbReference>
<feature type="transmembrane region" description="Helical" evidence="6">
    <location>
        <begin position="145"/>
        <end position="167"/>
    </location>
</feature>
<protein>
    <submittedName>
        <fullName evidence="7">Putative amino acid transporter</fullName>
    </submittedName>
</protein>
<feature type="transmembrane region" description="Helical" evidence="6">
    <location>
        <begin position="309"/>
        <end position="338"/>
    </location>
</feature>
<dbReference type="OrthoDB" id="43026at2157"/>
<dbReference type="SUPFAM" id="SSF52402">
    <property type="entry name" value="Adenine nucleotide alpha hydrolases-like"/>
    <property type="match status" value="1"/>
</dbReference>
<dbReference type="Gene3D" id="1.20.1740.10">
    <property type="entry name" value="Amino acid/polyamine transporter I"/>
    <property type="match status" value="1"/>
</dbReference>
<keyword evidence="8" id="KW-1185">Reference proteome</keyword>
<dbReference type="InterPro" id="IPR050367">
    <property type="entry name" value="APC_superfamily"/>
</dbReference>
<dbReference type="Gene3D" id="3.40.50.12370">
    <property type="match status" value="1"/>
</dbReference>
<accession>A0A060HP80</accession>
<evidence type="ECO:0000256" key="2">
    <source>
        <dbReference type="ARBA" id="ARBA00022475"/>
    </source>
</evidence>
<evidence type="ECO:0000313" key="7">
    <source>
        <dbReference type="EMBL" id="AIC16905.1"/>
    </source>
</evidence>
<name>A0A060HP80_9ARCH</name>
<feature type="transmembrane region" description="Helical" evidence="6">
    <location>
        <begin position="448"/>
        <end position="465"/>
    </location>
</feature>
<evidence type="ECO:0000256" key="6">
    <source>
        <dbReference type="SAM" id="Phobius"/>
    </source>
</evidence>
<dbReference type="GO" id="GO:0022857">
    <property type="term" value="F:transmembrane transporter activity"/>
    <property type="evidence" value="ECO:0007669"/>
    <property type="project" value="InterPro"/>
</dbReference>
<feature type="transmembrane region" description="Helical" evidence="6">
    <location>
        <begin position="256"/>
        <end position="277"/>
    </location>
</feature>
<organism evidence="7 8">
    <name type="scientific">Nitrososphaera viennensis EN76</name>
    <dbReference type="NCBI Taxonomy" id="926571"/>
    <lineage>
        <taxon>Archaea</taxon>
        <taxon>Nitrososphaerota</taxon>
        <taxon>Nitrososphaeria</taxon>
        <taxon>Nitrososphaerales</taxon>
        <taxon>Nitrososphaeraceae</taxon>
        <taxon>Nitrososphaera</taxon>
    </lineage>
</organism>
<evidence type="ECO:0000256" key="4">
    <source>
        <dbReference type="ARBA" id="ARBA00022989"/>
    </source>
</evidence>
<feature type="transmembrane region" description="Helical" evidence="6">
    <location>
        <begin position="31"/>
        <end position="52"/>
    </location>
</feature>
<reference evidence="7 8" key="1">
    <citation type="journal article" date="2014" name="Int. J. Syst. Evol. Microbiol.">
        <title>Nitrososphaera viennensis gen. nov., sp. nov., an aerobic and mesophilic, ammonia-oxidizing archaeon from soil and a member of the archaeal phylum Thaumarchaeota.</title>
        <authorList>
            <person name="Stieglmeier M."/>
            <person name="Klingl A."/>
            <person name="Alves R.J."/>
            <person name="Rittmann S.K."/>
            <person name="Melcher M."/>
            <person name="Leisch N."/>
            <person name="Schleper C."/>
        </authorList>
    </citation>
    <scope>NUCLEOTIDE SEQUENCE [LARGE SCALE GENOMIC DNA]</scope>
    <source>
        <strain evidence="7">EN76</strain>
    </source>
</reference>
<dbReference type="EMBL" id="CP007536">
    <property type="protein sequence ID" value="AIC16905.1"/>
    <property type="molecule type" value="Genomic_DNA"/>
</dbReference>
<dbReference type="InterPro" id="IPR002293">
    <property type="entry name" value="AA/rel_permease1"/>
</dbReference>
<sequence>MSEPADGGQRPAAAEAHGQHQLVRTLGLTDVIMVGIAAMIGGAIFVLTGPAIGLAGSAVIIAFVINGIITLFTAMVYAELGSALPEAGGGYLWIREGLPRPNAFISGWMAWFAHIVAGSLYSVGFGAFAYSLLQAAGVLSSQSLLGIFPIDKLIAVASIAAFTYINVKGTSETGKTGTIVTVVQLGAIVAIIAFGLWGILNNPGWEQRFSEQLLPLGISGMVAAMGLTFIAFEGYEIIVQTGEEVKNPKRNIPRAIFISLAIVVALYCLMAFVALAATKAPDGTPAWKFIGGEDAELGISRAVNLFMPYGAFVVLAGGIVSTLAALNATTFSSARVALAMGRNYNLPHKLSEIHPVNRTPYVAAIVSGIIMAVMAYALPLNDIALAAGVIFLLLFTQVNVSVITIRRMYGNKLDYGFKTPFFPVIPVIGIILKLGLAIYLLVTQPLSWAITILWILVGFVLYRMYTFKKEVEHYAPVVTQQGAEERRGYRVLLMYSPENPDRLAKYATRIARETGGEVNVLRIITVPHQTPLSAGTAFAESARRAFQPLEEAFEKRGVPSHYLVRISHDATEAMLATIEEQKINLLIADLETLRRNKKLLTLATCDILAIAAEESDGLEMEPVREQVEADLELHAVPADEKKNMVVIYDGGPHANLVLKITSWLEHSGRFKVNLVSVSKKEEEAVEGSVAMKPDYLSQLGVDLTEVHLAASVQQSAASVFSAIDAYRPDIVVMGASIGRFSVLDSPHMLQMLKRFRCPVMIARDFGLPGVYRATSLVKRMLGR</sequence>
<feature type="transmembrane region" description="Helical" evidence="6">
    <location>
        <begin position="108"/>
        <end position="133"/>
    </location>
</feature>
<gene>
    <name evidence="7" type="ORF">NVIE_026360</name>
</gene>
<feature type="transmembrane region" description="Helical" evidence="6">
    <location>
        <begin position="421"/>
        <end position="442"/>
    </location>
</feature>
<evidence type="ECO:0000256" key="3">
    <source>
        <dbReference type="ARBA" id="ARBA00022692"/>
    </source>
</evidence>
<proteinExistence type="predicted"/>
<dbReference type="GO" id="GO:0005886">
    <property type="term" value="C:plasma membrane"/>
    <property type="evidence" value="ECO:0007669"/>
    <property type="project" value="UniProtKB-SubCell"/>
</dbReference>
<keyword evidence="4 6" id="KW-1133">Transmembrane helix</keyword>
<evidence type="ECO:0000256" key="5">
    <source>
        <dbReference type="ARBA" id="ARBA00023136"/>
    </source>
</evidence>
<evidence type="ECO:0000313" key="8">
    <source>
        <dbReference type="Proteomes" id="UP000027093"/>
    </source>
</evidence>
<feature type="transmembrane region" description="Helical" evidence="6">
    <location>
        <begin position="384"/>
        <end position="409"/>
    </location>
</feature>
<dbReference type="RefSeq" id="WP_144239724.1">
    <property type="nucleotide sequence ID" value="NZ_CP007536.1"/>
</dbReference>
<dbReference type="GeneID" id="74947872"/>
<feature type="transmembrane region" description="Helical" evidence="6">
    <location>
        <begin position="212"/>
        <end position="235"/>
    </location>
</feature>
<keyword evidence="3 6" id="KW-0812">Transmembrane</keyword>
<dbReference type="PANTHER" id="PTHR42770">
    <property type="entry name" value="AMINO ACID TRANSPORTER-RELATED"/>
    <property type="match status" value="1"/>
</dbReference>
<dbReference type="KEGG" id="nvn:NVIE_026360"/>
<comment type="subcellular location">
    <subcellularLocation>
        <location evidence="1">Cell membrane</location>
        <topology evidence="1">Multi-pass membrane protein</topology>
    </subcellularLocation>
</comment>
<feature type="transmembrane region" description="Helical" evidence="6">
    <location>
        <begin position="179"/>
        <end position="200"/>
    </location>
</feature>
<feature type="transmembrane region" description="Helical" evidence="6">
    <location>
        <begin position="359"/>
        <end position="378"/>
    </location>
</feature>
<dbReference type="STRING" id="926571.NVIE_026360"/>
<dbReference type="HOGENOM" id="CLU_007946_15_8_2"/>
<dbReference type="Proteomes" id="UP000027093">
    <property type="component" value="Chromosome"/>
</dbReference>